<evidence type="ECO:0000256" key="4">
    <source>
        <dbReference type="ARBA" id="ARBA00022670"/>
    </source>
</evidence>
<feature type="transmembrane region" description="Helical" evidence="11">
    <location>
        <begin position="360"/>
        <end position="381"/>
    </location>
</feature>
<keyword evidence="5 11" id="KW-0812">Transmembrane</keyword>
<evidence type="ECO:0000256" key="11">
    <source>
        <dbReference type="SAM" id="Phobius"/>
    </source>
</evidence>
<dbReference type="KEGG" id="amob:HG15A2_47390"/>
<feature type="transmembrane region" description="Helical" evidence="11">
    <location>
        <begin position="203"/>
        <end position="226"/>
    </location>
</feature>
<dbReference type="GO" id="GO:0006508">
    <property type="term" value="P:proteolysis"/>
    <property type="evidence" value="ECO:0007669"/>
    <property type="project" value="UniProtKB-KW"/>
</dbReference>
<name>A0A517N2N6_9BACT</name>
<evidence type="ECO:0000256" key="2">
    <source>
        <dbReference type="ARBA" id="ARBA00004141"/>
    </source>
</evidence>
<keyword evidence="14" id="KW-1185">Reference proteome</keyword>
<comment type="cofactor">
    <cofactor evidence="1">
        <name>Zn(2+)</name>
        <dbReference type="ChEBI" id="CHEBI:29105"/>
    </cofactor>
</comment>
<reference evidence="13 14" key="1">
    <citation type="submission" date="2019-02" db="EMBL/GenBank/DDBJ databases">
        <title>Deep-cultivation of Planctomycetes and their phenomic and genomic characterization uncovers novel biology.</title>
        <authorList>
            <person name="Wiegand S."/>
            <person name="Jogler M."/>
            <person name="Boedeker C."/>
            <person name="Pinto D."/>
            <person name="Vollmers J."/>
            <person name="Rivas-Marin E."/>
            <person name="Kohn T."/>
            <person name="Peeters S.H."/>
            <person name="Heuer A."/>
            <person name="Rast P."/>
            <person name="Oberbeckmann S."/>
            <person name="Bunk B."/>
            <person name="Jeske O."/>
            <person name="Meyerdierks A."/>
            <person name="Storesund J.E."/>
            <person name="Kallscheuer N."/>
            <person name="Luecker S."/>
            <person name="Lage O.M."/>
            <person name="Pohl T."/>
            <person name="Merkel B.J."/>
            <person name="Hornburger P."/>
            <person name="Mueller R.-W."/>
            <person name="Bruemmer F."/>
            <person name="Labrenz M."/>
            <person name="Spormann A.M."/>
            <person name="Op den Camp H."/>
            <person name="Overmann J."/>
            <person name="Amann R."/>
            <person name="Jetten M.S.M."/>
            <person name="Mascher T."/>
            <person name="Medema M.H."/>
            <person name="Devos D.P."/>
            <person name="Kaster A.-K."/>
            <person name="Ovreas L."/>
            <person name="Rohde M."/>
            <person name="Galperin M.Y."/>
            <person name="Jogler C."/>
        </authorList>
    </citation>
    <scope>NUCLEOTIDE SEQUENCE [LARGE SCALE GENOMIC DNA]</scope>
    <source>
        <strain evidence="13 14">HG15A2</strain>
    </source>
</reference>
<dbReference type="GO" id="GO:0016020">
    <property type="term" value="C:membrane"/>
    <property type="evidence" value="ECO:0007669"/>
    <property type="project" value="UniProtKB-SubCell"/>
</dbReference>
<feature type="compositionally biased region" description="Basic and acidic residues" evidence="10">
    <location>
        <begin position="1"/>
        <end position="36"/>
    </location>
</feature>
<keyword evidence="9 11" id="KW-0472">Membrane</keyword>
<dbReference type="PANTHER" id="PTHR31412">
    <property type="entry name" value="ZINC METALLOPROTEASE EGY1"/>
    <property type="match status" value="1"/>
</dbReference>
<evidence type="ECO:0000256" key="9">
    <source>
        <dbReference type="ARBA" id="ARBA00023136"/>
    </source>
</evidence>
<keyword evidence="4" id="KW-0645">Protease</keyword>
<evidence type="ECO:0000256" key="1">
    <source>
        <dbReference type="ARBA" id="ARBA00001947"/>
    </source>
</evidence>
<evidence type="ECO:0000256" key="7">
    <source>
        <dbReference type="ARBA" id="ARBA00022946"/>
    </source>
</evidence>
<dbReference type="OrthoDB" id="9774391at2"/>
<dbReference type="CDD" id="cd06160">
    <property type="entry name" value="S2P-M50_like_2"/>
    <property type="match status" value="1"/>
</dbReference>
<dbReference type="PANTHER" id="PTHR31412:SF0">
    <property type="entry name" value="ZINC METALLOPROTEASE EGY1, CHLOROPLASTIC-RELATED"/>
    <property type="match status" value="1"/>
</dbReference>
<organism evidence="13 14">
    <name type="scientific">Adhaeretor mobilis</name>
    <dbReference type="NCBI Taxonomy" id="1930276"/>
    <lineage>
        <taxon>Bacteria</taxon>
        <taxon>Pseudomonadati</taxon>
        <taxon>Planctomycetota</taxon>
        <taxon>Planctomycetia</taxon>
        <taxon>Pirellulales</taxon>
        <taxon>Lacipirellulaceae</taxon>
        <taxon>Adhaeretor</taxon>
    </lineage>
</organism>
<feature type="transmembrane region" description="Helical" evidence="11">
    <location>
        <begin position="330"/>
        <end position="348"/>
    </location>
</feature>
<protein>
    <submittedName>
        <fullName evidence="13">Peptidase family M50</fullName>
    </submittedName>
</protein>
<dbReference type="RefSeq" id="WP_145063552.1">
    <property type="nucleotide sequence ID" value="NZ_CP036263.1"/>
</dbReference>
<proteinExistence type="inferred from homology"/>
<evidence type="ECO:0000313" key="13">
    <source>
        <dbReference type="EMBL" id="QDT01397.1"/>
    </source>
</evidence>
<evidence type="ECO:0000259" key="12">
    <source>
        <dbReference type="Pfam" id="PF02163"/>
    </source>
</evidence>
<evidence type="ECO:0000256" key="8">
    <source>
        <dbReference type="ARBA" id="ARBA00022989"/>
    </source>
</evidence>
<keyword evidence="8 11" id="KW-1133">Transmembrane helix</keyword>
<evidence type="ECO:0000256" key="6">
    <source>
        <dbReference type="ARBA" id="ARBA00022801"/>
    </source>
</evidence>
<comment type="similarity">
    <text evidence="3">Belongs to the peptidase M50B family.</text>
</comment>
<evidence type="ECO:0000256" key="5">
    <source>
        <dbReference type="ARBA" id="ARBA00022692"/>
    </source>
</evidence>
<dbReference type="AlphaFoldDB" id="A0A517N2N6"/>
<sequence length="383" mass="42100">MMEKRENNDEDPSGKEPVKKAQAEDAAQKPAREPAEKPAGGARDLSVGDSLAPGPAKPPAGREPAADDPFLDPVYAHLPELKASDLYSPPPVRQRRTLLPILLFLATCLSTYYVGAADWMPDRSFGDLSKMLAVMANNWRTGLQYMVAVLAILLTHEMGHFIQTVKYGISASYPMCIPVPFNPIGTMGAVIGMDGMRADRRQIFDIGIAGPLAGLVVAVPVFWWGIGDLKLGGPTRPDELKLYLPVLGSWMLDYLQPQWAGTRWIPLSQVNPYFMAGWVGMLITGLNMLPVSQLDGGHTIYALFLDRAHTIAKVFTSFCIAYIVFNLDHAVMWTPMLILVILMGIQHPKTANDKIDIGEVRWWIGIASLSIPVLCFPILGFTM</sequence>
<feature type="transmembrane region" description="Helical" evidence="11">
    <location>
        <begin position="98"/>
        <end position="119"/>
    </location>
</feature>
<evidence type="ECO:0000256" key="3">
    <source>
        <dbReference type="ARBA" id="ARBA00007931"/>
    </source>
</evidence>
<dbReference type="GO" id="GO:0008233">
    <property type="term" value="F:peptidase activity"/>
    <property type="evidence" value="ECO:0007669"/>
    <property type="project" value="UniProtKB-KW"/>
</dbReference>
<accession>A0A517N2N6</accession>
<evidence type="ECO:0000256" key="10">
    <source>
        <dbReference type="SAM" id="MobiDB-lite"/>
    </source>
</evidence>
<dbReference type="EMBL" id="CP036263">
    <property type="protein sequence ID" value="QDT01397.1"/>
    <property type="molecule type" value="Genomic_DNA"/>
</dbReference>
<dbReference type="InterPro" id="IPR044838">
    <property type="entry name" value="EGY1-like"/>
</dbReference>
<dbReference type="InterPro" id="IPR008915">
    <property type="entry name" value="Peptidase_M50"/>
</dbReference>
<keyword evidence="6" id="KW-0378">Hydrolase</keyword>
<feature type="region of interest" description="Disordered" evidence="10">
    <location>
        <begin position="1"/>
        <end position="69"/>
    </location>
</feature>
<feature type="transmembrane region" description="Helical" evidence="11">
    <location>
        <begin position="139"/>
        <end position="156"/>
    </location>
</feature>
<comment type="subcellular location">
    <subcellularLocation>
        <location evidence="2">Membrane</location>
        <topology evidence="2">Multi-pass membrane protein</topology>
    </subcellularLocation>
</comment>
<feature type="domain" description="Peptidase M50" evidence="12">
    <location>
        <begin position="146"/>
        <end position="311"/>
    </location>
</feature>
<evidence type="ECO:0000313" key="14">
    <source>
        <dbReference type="Proteomes" id="UP000319852"/>
    </source>
</evidence>
<gene>
    <name evidence="13" type="ORF">HG15A2_47390</name>
</gene>
<dbReference type="Pfam" id="PF02163">
    <property type="entry name" value="Peptidase_M50"/>
    <property type="match status" value="1"/>
</dbReference>
<dbReference type="Proteomes" id="UP000319852">
    <property type="component" value="Chromosome"/>
</dbReference>
<keyword evidence="7" id="KW-0809">Transit peptide</keyword>